<name>A0A543IB73_9ACTN</name>
<proteinExistence type="predicted"/>
<reference evidence="1 2" key="1">
    <citation type="submission" date="2019-06" db="EMBL/GenBank/DDBJ databases">
        <title>Sequencing the genomes of 1000 actinobacteria strains.</title>
        <authorList>
            <person name="Klenk H.-P."/>
        </authorList>
    </citation>
    <scope>NUCLEOTIDE SEQUENCE [LARGE SCALE GENOMIC DNA]</scope>
    <source>
        <strain evidence="1 2">DSM 45043</strain>
    </source>
</reference>
<organism evidence="1 2">
    <name type="scientific">Actinomadura hallensis</name>
    <dbReference type="NCBI Taxonomy" id="337895"/>
    <lineage>
        <taxon>Bacteria</taxon>
        <taxon>Bacillati</taxon>
        <taxon>Actinomycetota</taxon>
        <taxon>Actinomycetes</taxon>
        <taxon>Streptosporangiales</taxon>
        <taxon>Thermomonosporaceae</taxon>
        <taxon>Actinomadura</taxon>
    </lineage>
</organism>
<protein>
    <submittedName>
        <fullName evidence="1">Uncharacterized protein</fullName>
    </submittedName>
</protein>
<evidence type="ECO:0000313" key="2">
    <source>
        <dbReference type="Proteomes" id="UP000316706"/>
    </source>
</evidence>
<dbReference type="AlphaFoldDB" id="A0A543IB73"/>
<evidence type="ECO:0000313" key="1">
    <source>
        <dbReference type="EMBL" id="TQM67836.1"/>
    </source>
</evidence>
<comment type="caution">
    <text evidence="1">The sequence shown here is derived from an EMBL/GenBank/DDBJ whole genome shotgun (WGS) entry which is preliminary data.</text>
</comment>
<keyword evidence="2" id="KW-1185">Reference proteome</keyword>
<dbReference type="Proteomes" id="UP000316706">
    <property type="component" value="Unassembled WGS sequence"/>
</dbReference>
<sequence>MLASGIMKIEELRAAAERLGTHPQDHGWREFFRLVGHGLGDPAGDLADVLMRCARRRPAHSASHLINLFGISLKSASPGALPLLYSQATPADQAVLLNRLVRERADEIVRTVEARCNSFTGTRRFLVPQVVLGAYFSKNAPDDLCFADFGTGLGIMPRQLNSSRIFAAFNADLRWPGGSPDFQVAPISRTFGVDRSPLPDLQWVRECYGTSAYYDKLFNELTSTLEILEADGNPVDFVEVDLLDTDSLMRFLRDHSIHAGNLSYVLYEMAEDRRRQIVDTIREGLRPPGLLIVTEPHAELSRQGCDVLVYCADRPAPYRLCSVSDGHFTGEVTALEDYEEFTEKYPIPYDLAA</sequence>
<accession>A0A543IB73</accession>
<dbReference type="EMBL" id="VFPO01000001">
    <property type="protein sequence ID" value="TQM67836.1"/>
    <property type="molecule type" value="Genomic_DNA"/>
</dbReference>
<gene>
    <name evidence="1" type="ORF">FHX41_1457</name>
</gene>